<dbReference type="AlphaFoldDB" id="W4H4Y1"/>
<gene>
    <name evidence="1" type="ORF">H257_01776</name>
</gene>
<dbReference type="VEuPathDB" id="FungiDB:H257_01776"/>
<accession>W4H4Y1</accession>
<name>W4H4Y1_APHAT</name>
<proteinExistence type="predicted"/>
<dbReference type="GeneID" id="20803772"/>
<sequence>MSTTASTCRHKGELKAPQSMHVLPKSMANRSSSNCAGVFSGTFRLRPPPRPGPVLGVFFRANSLGGHMRSRMYSFRMSSPSSLRASYTYKDELAWSFPSNRKHSRRWISMRASIRRRAGTS</sequence>
<dbReference type="RefSeq" id="XP_009823450.1">
    <property type="nucleotide sequence ID" value="XM_009825148.1"/>
</dbReference>
<evidence type="ECO:0000313" key="1">
    <source>
        <dbReference type="EMBL" id="ETV86651.1"/>
    </source>
</evidence>
<organism evidence="1">
    <name type="scientific">Aphanomyces astaci</name>
    <name type="common">Crayfish plague agent</name>
    <dbReference type="NCBI Taxonomy" id="112090"/>
    <lineage>
        <taxon>Eukaryota</taxon>
        <taxon>Sar</taxon>
        <taxon>Stramenopiles</taxon>
        <taxon>Oomycota</taxon>
        <taxon>Saprolegniomycetes</taxon>
        <taxon>Saprolegniales</taxon>
        <taxon>Verrucalvaceae</taxon>
        <taxon>Aphanomyces</taxon>
    </lineage>
</organism>
<reference evidence="1" key="1">
    <citation type="submission" date="2013-12" db="EMBL/GenBank/DDBJ databases">
        <title>The Genome Sequence of Aphanomyces astaci APO3.</title>
        <authorList>
            <consortium name="The Broad Institute Genomics Platform"/>
            <person name="Russ C."/>
            <person name="Tyler B."/>
            <person name="van West P."/>
            <person name="Dieguez-Uribeondo J."/>
            <person name="Young S.K."/>
            <person name="Zeng Q."/>
            <person name="Gargeya S."/>
            <person name="Fitzgerald M."/>
            <person name="Abouelleil A."/>
            <person name="Alvarado L."/>
            <person name="Chapman S.B."/>
            <person name="Gainer-Dewar J."/>
            <person name="Goldberg J."/>
            <person name="Griggs A."/>
            <person name="Gujja S."/>
            <person name="Hansen M."/>
            <person name="Howarth C."/>
            <person name="Imamovic A."/>
            <person name="Ireland A."/>
            <person name="Larimer J."/>
            <person name="McCowan C."/>
            <person name="Murphy C."/>
            <person name="Pearson M."/>
            <person name="Poon T.W."/>
            <person name="Priest M."/>
            <person name="Roberts A."/>
            <person name="Saif S."/>
            <person name="Shea T."/>
            <person name="Sykes S."/>
            <person name="Wortman J."/>
            <person name="Nusbaum C."/>
            <person name="Birren B."/>
        </authorList>
    </citation>
    <scope>NUCLEOTIDE SEQUENCE [LARGE SCALE GENOMIC DNA]</scope>
    <source>
        <strain evidence="1">APO3</strain>
    </source>
</reference>
<protein>
    <submittedName>
        <fullName evidence="1">Uncharacterized protein</fullName>
    </submittedName>
</protein>
<dbReference type="EMBL" id="KI913116">
    <property type="protein sequence ID" value="ETV86651.1"/>
    <property type="molecule type" value="Genomic_DNA"/>
</dbReference>